<comment type="caution">
    <text evidence="23">The sequence shown here is derived from an EMBL/GenBank/DDBJ whole genome shotgun (WGS) entry which is preliminary data.</text>
</comment>
<evidence type="ECO:0000256" key="13">
    <source>
        <dbReference type="ARBA" id="ARBA00022840"/>
    </source>
</evidence>
<dbReference type="Gene3D" id="3.30.565.10">
    <property type="entry name" value="Histidine kinase-like ATPase, C-terminal domain"/>
    <property type="match status" value="1"/>
</dbReference>
<feature type="domain" description="PAS" evidence="21">
    <location>
        <begin position="58"/>
        <end position="111"/>
    </location>
</feature>
<evidence type="ECO:0000256" key="14">
    <source>
        <dbReference type="ARBA" id="ARBA00023004"/>
    </source>
</evidence>
<evidence type="ECO:0000256" key="19">
    <source>
        <dbReference type="SAM" id="Phobius"/>
    </source>
</evidence>
<evidence type="ECO:0000256" key="9">
    <source>
        <dbReference type="ARBA" id="ARBA00022679"/>
    </source>
</evidence>
<accession>A0A1J5QHJ7</accession>
<comment type="subcellular location">
    <subcellularLocation>
        <location evidence="3">Cytoplasm</location>
    </subcellularLocation>
</comment>
<dbReference type="PROSITE" id="PS50109">
    <property type="entry name" value="HIS_KIN"/>
    <property type="match status" value="1"/>
</dbReference>
<dbReference type="Pfam" id="PF02518">
    <property type="entry name" value="HATPase_c"/>
    <property type="match status" value="1"/>
</dbReference>
<proteinExistence type="predicted"/>
<evidence type="ECO:0000256" key="17">
    <source>
        <dbReference type="ARBA" id="ARBA00030800"/>
    </source>
</evidence>
<dbReference type="EMBL" id="MLJW01000748">
    <property type="protein sequence ID" value="OIQ82982.1"/>
    <property type="molecule type" value="Genomic_DNA"/>
</dbReference>
<evidence type="ECO:0000259" key="22">
    <source>
        <dbReference type="PROSITE" id="PS50113"/>
    </source>
</evidence>
<evidence type="ECO:0000256" key="3">
    <source>
        <dbReference type="ARBA" id="ARBA00004496"/>
    </source>
</evidence>
<dbReference type="PRINTS" id="PR00344">
    <property type="entry name" value="BCTRLSENSOR"/>
</dbReference>
<dbReference type="SUPFAM" id="SSF55874">
    <property type="entry name" value="ATPase domain of HSP90 chaperone/DNA topoisomerase II/histidine kinase"/>
    <property type="match status" value="1"/>
</dbReference>
<evidence type="ECO:0000313" key="23">
    <source>
        <dbReference type="EMBL" id="OIQ82982.1"/>
    </source>
</evidence>
<keyword evidence="12 23" id="KW-0418">Kinase</keyword>
<evidence type="ECO:0000256" key="12">
    <source>
        <dbReference type="ARBA" id="ARBA00022777"/>
    </source>
</evidence>
<keyword evidence="7" id="KW-0963">Cytoplasm</keyword>
<feature type="coiled-coil region" evidence="18">
    <location>
        <begin position="177"/>
        <end position="204"/>
    </location>
</feature>
<dbReference type="PANTHER" id="PTHR24421:SF10">
    <property type="entry name" value="NITRATE_NITRITE SENSOR PROTEIN NARQ"/>
    <property type="match status" value="1"/>
</dbReference>
<evidence type="ECO:0000256" key="6">
    <source>
        <dbReference type="ARBA" id="ARBA00022485"/>
    </source>
</evidence>
<dbReference type="GO" id="GO:0000155">
    <property type="term" value="F:phosphorelay sensor kinase activity"/>
    <property type="evidence" value="ECO:0007669"/>
    <property type="project" value="InterPro"/>
</dbReference>
<evidence type="ECO:0000256" key="15">
    <source>
        <dbReference type="ARBA" id="ARBA00023014"/>
    </source>
</evidence>
<evidence type="ECO:0000256" key="10">
    <source>
        <dbReference type="ARBA" id="ARBA00022723"/>
    </source>
</evidence>
<feature type="domain" description="Histidine kinase" evidence="20">
    <location>
        <begin position="212"/>
        <end position="402"/>
    </location>
</feature>
<protein>
    <recommendedName>
        <fullName evidence="5">Oxygen sensor histidine kinase NreB</fullName>
        <ecNumber evidence="4">2.7.13.3</ecNumber>
    </recommendedName>
    <alternativeName>
        <fullName evidence="17">Nitrogen regulation protein B</fullName>
    </alternativeName>
</protein>
<sequence>MVVGVTDNVAATLASWREVALPIAGGALVVCTFIGVAALLLAHELQREEKLNRALREADDRWRRTIDSVMDAIVSVDAAQNIIMFNRAAERMFGLSATLALGRPLSMLIPERLHARHAAHVDDFAHSGAASREMAPQMEVLARRADGSEFPVESAISQTTIDGAPQLTAVLRDVTERRRREAELRRMNTELRRLSSALQSVREEERARISRELHDDLGQQLTGIKLDLSWLVARIKDGRQPAPEALDSMRQLLDGAIGAVRRISTELRPRMLDDLGFDEALAWQVGEFSRRSQIPVEVELPGIAHVQDDALTTALYRIVQESLTNIARHAGASSVRIELFERDGALVLRIRDDGAGVDLARIGSGVGVLSMRERAAALGGTFRIARHAGGGTEIEVEIPLAESALQGDLA</sequence>
<dbReference type="GO" id="GO:0046983">
    <property type="term" value="F:protein dimerization activity"/>
    <property type="evidence" value="ECO:0007669"/>
    <property type="project" value="InterPro"/>
</dbReference>
<keyword evidence="19" id="KW-0472">Membrane</keyword>
<dbReference type="GO" id="GO:0006355">
    <property type="term" value="P:regulation of DNA-templated transcription"/>
    <property type="evidence" value="ECO:0007669"/>
    <property type="project" value="InterPro"/>
</dbReference>
<evidence type="ECO:0000259" key="20">
    <source>
        <dbReference type="PROSITE" id="PS50109"/>
    </source>
</evidence>
<dbReference type="InterPro" id="IPR036890">
    <property type="entry name" value="HATPase_C_sf"/>
</dbReference>
<evidence type="ECO:0000256" key="16">
    <source>
        <dbReference type="ARBA" id="ARBA00024827"/>
    </source>
</evidence>
<comment type="cofactor">
    <cofactor evidence="2">
        <name>[4Fe-4S] cluster</name>
        <dbReference type="ChEBI" id="CHEBI:49883"/>
    </cofactor>
</comment>
<dbReference type="NCBIfam" id="TIGR00229">
    <property type="entry name" value="sensory_box"/>
    <property type="match status" value="1"/>
</dbReference>
<dbReference type="GO" id="GO:0046872">
    <property type="term" value="F:metal ion binding"/>
    <property type="evidence" value="ECO:0007669"/>
    <property type="project" value="UniProtKB-KW"/>
</dbReference>
<dbReference type="InterPro" id="IPR000700">
    <property type="entry name" value="PAS-assoc_C"/>
</dbReference>
<dbReference type="SMART" id="SM00091">
    <property type="entry name" value="PAS"/>
    <property type="match status" value="1"/>
</dbReference>
<dbReference type="Pfam" id="PF00989">
    <property type="entry name" value="PAS"/>
    <property type="match status" value="1"/>
</dbReference>
<dbReference type="GO" id="GO:0005737">
    <property type="term" value="C:cytoplasm"/>
    <property type="evidence" value="ECO:0007669"/>
    <property type="project" value="UniProtKB-SubCell"/>
</dbReference>
<keyword evidence="9 23" id="KW-0808">Transferase</keyword>
<keyword evidence="14" id="KW-0408">Iron</keyword>
<evidence type="ECO:0000256" key="4">
    <source>
        <dbReference type="ARBA" id="ARBA00012438"/>
    </source>
</evidence>
<evidence type="ECO:0000256" key="2">
    <source>
        <dbReference type="ARBA" id="ARBA00001966"/>
    </source>
</evidence>
<dbReference type="CDD" id="cd00130">
    <property type="entry name" value="PAS"/>
    <property type="match status" value="1"/>
</dbReference>
<keyword evidence="8" id="KW-0597">Phosphoprotein</keyword>
<comment type="catalytic activity">
    <reaction evidence="1">
        <text>ATP + protein L-histidine = ADP + protein N-phospho-L-histidine.</text>
        <dbReference type="EC" id="2.7.13.3"/>
    </reaction>
</comment>
<dbReference type="CDD" id="cd16917">
    <property type="entry name" value="HATPase_UhpB-NarQ-NarX-like"/>
    <property type="match status" value="1"/>
</dbReference>
<evidence type="ECO:0000259" key="21">
    <source>
        <dbReference type="PROSITE" id="PS50112"/>
    </source>
</evidence>
<evidence type="ECO:0000256" key="7">
    <source>
        <dbReference type="ARBA" id="ARBA00022490"/>
    </source>
</evidence>
<dbReference type="InterPro" id="IPR003594">
    <property type="entry name" value="HATPase_dom"/>
</dbReference>
<comment type="function">
    <text evidence="16">Member of the two-component regulatory system NreB/NreC involved in the control of dissimilatory nitrate/nitrite reduction in response to oxygen. NreB functions as a direct oxygen sensor histidine kinase which is autophosphorylated, in the absence of oxygen, probably at the conserved histidine residue, and transfers its phosphate group probably to a conserved aspartate residue of NreC. NreB/NreC activates the expression of the nitrate (narGHJI) and nitrite (nir) reductase operons, as well as the putative nitrate transporter gene narT.</text>
</comment>
<keyword evidence="19" id="KW-0812">Transmembrane</keyword>
<evidence type="ECO:0000256" key="18">
    <source>
        <dbReference type="SAM" id="Coils"/>
    </source>
</evidence>
<gene>
    <name evidence="23" type="primary">liaS_15</name>
    <name evidence="23" type="ORF">GALL_352350</name>
</gene>
<evidence type="ECO:0000256" key="1">
    <source>
        <dbReference type="ARBA" id="ARBA00000085"/>
    </source>
</evidence>
<name>A0A1J5QHJ7_9ZZZZ</name>
<dbReference type="InterPro" id="IPR000014">
    <property type="entry name" value="PAS"/>
</dbReference>
<dbReference type="GO" id="GO:0016020">
    <property type="term" value="C:membrane"/>
    <property type="evidence" value="ECO:0007669"/>
    <property type="project" value="InterPro"/>
</dbReference>
<dbReference type="EC" id="2.7.13.3" evidence="4"/>
<dbReference type="InterPro" id="IPR013767">
    <property type="entry name" value="PAS_fold"/>
</dbReference>
<keyword evidence="19" id="KW-1133">Transmembrane helix</keyword>
<evidence type="ECO:0000256" key="8">
    <source>
        <dbReference type="ARBA" id="ARBA00022553"/>
    </source>
</evidence>
<dbReference type="SUPFAM" id="SSF55785">
    <property type="entry name" value="PYP-like sensor domain (PAS domain)"/>
    <property type="match status" value="1"/>
</dbReference>
<organism evidence="23">
    <name type="scientific">mine drainage metagenome</name>
    <dbReference type="NCBI Taxonomy" id="410659"/>
    <lineage>
        <taxon>unclassified sequences</taxon>
        <taxon>metagenomes</taxon>
        <taxon>ecological metagenomes</taxon>
    </lineage>
</organism>
<dbReference type="Pfam" id="PF07730">
    <property type="entry name" value="HisKA_3"/>
    <property type="match status" value="1"/>
</dbReference>
<dbReference type="InterPro" id="IPR004358">
    <property type="entry name" value="Sig_transdc_His_kin-like_C"/>
</dbReference>
<dbReference type="Gene3D" id="1.20.5.1930">
    <property type="match status" value="1"/>
</dbReference>
<keyword evidence="10" id="KW-0479">Metal-binding</keyword>
<dbReference type="GO" id="GO:0051539">
    <property type="term" value="F:4 iron, 4 sulfur cluster binding"/>
    <property type="evidence" value="ECO:0007669"/>
    <property type="project" value="UniProtKB-KW"/>
</dbReference>
<keyword evidence="18" id="KW-0175">Coiled coil</keyword>
<feature type="transmembrane region" description="Helical" evidence="19">
    <location>
        <begin position="20"/>
        <end position="42"/>
    </location>
</feature>
<keyword evidence="15" id="KW-0411">Iron-sulfur</keyword>
<feature type="domain" description="PAC" evidence="22">
    <location>
        <begin position="136"/>
        <end position="186"/>
    </location>
</feature>
<keyword evidence="13" id="KW-0067">ATP-binding</keyword>
<dbReference type="SMART" id="SM00387">
    <property type="entry name" value="HATPase_c"/>
    <property type="match status" value="1"/>
</dbReference>
<dbReference type="PROSITE" id="PS50112">
    <property type="entry name" value="PAS"/>
    <property type="match status" value="1"/>
</dbReference>
<dbReference type="PROSITE" id="PS50113">
    <property type="entry name" value="PAC"/>
    <property type="match status" value="1"/>
</dbReference>
<reference evidence="23" key="1">
    <citation type="submission" date="2016-10" db="EMBL/GenBank/DDBJ databases">
        <title>Sequence of Gallionella enrichment culture.</title>
        <authorList>
            <person name="Poehlein A."/>
            <person name="Muehling M."/>
            <person name="Daniel R."/>
        </authorList>
    </citation>
    <scope>NUCLEOTIDE SEQUENCE</scope>
</reference>
<keyword evidence="11" id="KW-0547">Nucleotide-binding</keyword>
<dbReference type="PANTHER" id="PTHR24421">
    <property type="entry name" value="NITRATE/NITRITE SENSOR PROTEIN NARX-RELATED"/>
    <property type="match status" value="1"/>
</dbReference>
<dbReference type="InterPro" id="IPR005467">
    <property type="entry name" value="His_kinase_dom"/>
</dbReference>
<dbReference type="InterPro" id="IPR035965">
    <property type="entry name" value="PAS-like_dom_sf"/>
</dbReference>
<dbReference type="InterPro" id="IPR050482">
    <property type="entry name" value="Sensor_HK_TwoCompSys"/>
</dbReference>
<evidence type="ECO:0000256" key="5">
    <source>
        <dbReference type="ARBA" id="ARBA00017322"/>
    </source>
</evidence>
<keyword evidence="6" id="KW-0004">4Fe-4S</keyword>
<dbReference type="GO" id="GO:0005524">
    <property type="term" value="F:ATP binding"/>
    <property type="evidence" value="ECO:0007669"/>
    <property type="project" value="UniProtKB-KW"/>
</dbReference>
<evidence type="ECO:0000256" key="11">
    <source>
        <dbReference type="ARBA" id="ARBA00022741"/>
    </source>
</evidence>
<dbReference type="AlphaFoldDB" id="A0A1J5QHJ7"/>
<dbReference type="InterPro" id="IPR011712">
    <property type="entry name" value="Sig_transdc_His_kin_sub3_dim/P"/>
</dbReference>
<dbReference type="Gene3D" id="3.30.450.20">
    <property type="entry name" value="PAS domain"/>
    <property type="match status" value="1"/>
</dbReference>